<organism evidence="2 3">
    <name type="scientific">Maribacter dokdonensis</name>
    <dbReference type="NCBI Taxonomy" id="320912"/>
    <lineage>
        <taxon>Bacteria</taxon>
        <taxon>Pseudomonadati</taxon>
        <taxon>Bacteroidota</taxon>
        <taxon>Flavobacteriia</taxon>
        <taxon>Flavobacteriales</taxon>
        <taxon>Flavobacteriaceae</taxon>
        <taxon>Maribacter</taxon>
    </lineage>
</organism>
<dbReference type="Proteomes" id="UP000199574">
    <property type="component" value="Chromosome I"/>
</dbReference>
<keyword evidence="1" id="KW-0732">Signal</keyword>
<proteinExistence type="predicted"/>
<evidence type="ECO:0000313" key="2">
    <source>
        <dbReference type="EMBL" id="SDS92498.1"/>
    </source>
</evidence>
<dbReference type="RefSeq" id="WP_091606069.1">
    <property type="nucleotide sequence ID" value="NZ_LT629754.1"/>
</dbReference>
<feature type="chain" id="PRO_5045895633" description="Outer membrane protein beta-barrel domain-containing protein" evidence="1">
    <location>
        <begin position="23"/>
        <end position="197"/>
    </location>
</feature>
<dbReference type="GeneID" id="90592576"/>
<accession>A0ABY0UMS9</accession>
<reference evidence="2 3" key="1">
    <citation type="submission" date="2016-10" db="EMBL/GenBank/DDBJ databases">
        <authorList>
            <person name="Varghese N."/>
            <person name="Submissions S."/>
        </authorList>
    </citation>
    <scope>NUCLEOTIDE SEQUENCE [LARGE SCALE GENOMIC DNA]</scope>
    <source>
        <strain evidence="2 3">MAR_2009_60</strain>
    </source>
</reference>
<evidence type="ECO:0008006" key="4">
    <source>
        <dbReference type="Google" id="ProtNLM"/>
    </source>
</evidence>
<name>A0ABY0UMS9_9FLAO</name>
<dbReference type="EMBL" id="LT629754">
    <property type="protein sequence ID" value="SDS92498.1"/>
    <property type="molecule type" value="Genomic_DNA"/>
</dbReference>
<feature type="signal peptide" evidence="1">
    <location>
        <begin position="1"/>
        <end position="22"/>
    </location>
</feature>
<protein>
    <recommendedName>
        <fullName evidence="4">Outer membrane protein beta-barrel domain-containing protein</fullName>
    </recommendedName>
</protein>
<gene>
    <name evidence="2" type="ORF">SAMN05192545_2366</name>
</gene>
<sequence length="197" mass="23230">MKKLSFISALIFFMGSTIISNAQENLTKKFFVGYELLEMSMNEFKYFAGEVGYRFNPKHQLSLSIGEVDMTERHLSSNEAAAVDGDNVEGYFRIYELTYSRFFGKRKLWHYGANVGYVYDEYDHLISDNEIKNHTLTAGVNFGFQKMDIFKIKHLYLRVLIPIRYNFNSIPEQEWGDTTIREHKFVPNTWLFLGYRF</sequence>
<keyword evidence="3" id="KW-1185">Reference proteome</keyword>
<evidence type="ECO:0000313" key="3">
    <source>
        <dbReference type="Proteomes" id="UP000199574"/>
    </source>
</evidence>
<evidence type="ECO:0000256" key="1">
    <source>
        <dbReference type="SAM" id="SignalP"/>
    </source>
</evidence>